<dbReference type="WBParaSite" id="Gr19_v10_g3861.t1">
    <property type="protein sequence ID" value="Gr19_v10_g3861.t1"/>
    <property type="gene ID" value="Gr19_v10_g3861"/>
</dbReference>
<dbReference type="AlphaFoldDB" id="A0A914HSP4"/>
<dbReference type="Proteomes" id="UP000887572">
    <property type="component" value="Unplaced"/>
</dbReference>
<sequence>MALISDRLDVLVDVHDSLCFLVVTTGFSPGLHKWRPADPGERQRRQQQQQHWLCQRWHQCAHTIILPAIVDVPRPSLNIGRLRPRCVQNIALLLTTAQQIIGSLCQRGGGGAFMSKNVRSLQIQRHHSSINQQKWEPLYLLYSKELLICVHATEKQQQQMEKILICADIWYEVFAFLCLFELGLKMALISDRLDVLVDVHFKSREWSLGLLRICRADDGNGAQIVNARSDEWLPIPQEPPPGKAIGFKHIEISYVDQSVIQFLQRIRRLFDSSEATVCITTLENQGRSWEIIRQKIWPLVNDNICGFLLYFPYQFDRLRRILPAILRNCAKLRSINTLEIFAEFPAEDNAEASSGQAVAKWLLTPRGDGLPKMLHCWCYSGGMEALKMAFVNASEPTNFIISLPLPFYSNESFISLLISVAGFEPFELTNNLTGEQLTLRRSNQGFDIGDGSSSSARALPSSQDILFPPISYVLAKNGCPELLDQLNNCLKYQRVKAIEHIGEMLSDLGLDHITRAFKQCVAEKKICRCCGKQIGHIDELCYCPSSAGRCHCTNKCNNRKIKALTSGR</sequence>
<proteinExistence type="predicted"/>
<reference evidence="2" key="1">
    <citation type="submission" date="2022-11" db="UniProtKB">
        <authorList>
            <consortium name="WormBaseParasite"/>
        </authorList>
    </citation>
    <scope>IDENTIFICATION</scope>
</reference>
<protein>
    <submittedName>
        <fullName evidence="2">Uncharacterized protein</fullName>
    </submittedName>
</protein>
<name>A0A914HSP4_GLORO</name>
<evidence type="ECO:0000313" key="1">
    <source>
        <dbReference type="Proteomes" id="UP000887572"/>
    </source>
</evidence>
<organism evidence="1 2">
    <name type="scientific">Globodera rostochiensis</name>
    <name type="common">Golden nematode worm</name>
    <name type="synonym">Heterodera rostochiensis</name>
    <dbReference type="NCBI Taxonomy" id="31243"/>
    <lineage>
        <taxon>Eukaryota</taxon>
        <taxon>Metazoa</taxon>
        <taxon>Ecdysozoa</taxon>
        <taxon>Nematoda</taxon>
        <taxon>Chromadorea</taxon>
        <taxon>Rhabditida</taxon>
        <taxon>Tylenchina</taxon>
        <taxon>Tylenchomorpha</taxon>
        <taxon>Tylenchoidea</taxon>
        <taxon>Heteroderidae</taxon>
        <taxon>Heteroderinae</taxon>
        <taxon>Globodera</taxon>
    </lineage>
</organism>
<accession>A0A914HSP4</accession>
<evidence type="ECO:0000313" key="2">
    <source>
        <dbReference type="WBParaSite" id="Gr19_v10_g3861.t1"/>
    </source>
</evidence>
<keyword evidence="1" id="KW-1185">Reference proteome</keyword>